<dbReference type="AlphaFoldDB" id="A0A9W9RA67"/>
<accession>A0A9W9RA67</accession>
<organism evidence="1 2">
    <name type="scientific">Penicillium concentricum</name>
    <dbReference type="NCBI Taxonomy" id="293559"/>
    <lineage>
        <taxon>Eukaryota</taxon>
        <taxon>Fungi</taxon>
        <taxon>Dikarya</taxon>
        <taxon>Ascomycota</taxon>
        <taxon>Pezizomycotina</taxon>
        <taxon>Eurotiomycetes</taxon>
        <taxon>Eurotiomycetidae</taxon>
        <taxon>Eurotiales</taxon>
        <taxon>Aspergillaceae</taxon>
        <taxon>Penicillium</taxon>
    </lineage>
</organism>
<evidence type="ECO:0000313" key="1">
    <source>
        <dbReference type="EMBL" id="KAJ5356522.1"/>
    </source>
</evidence>
<gene>
    <name evidence="1" type="ORF">N7517_011131</name>
</gene>
<dbReference type="EMBL" id="JAPZBT010000006">
    <property type="protein sequence ID" value="KAJ5356522.1"/>
    <property type="molecule type" value="Genomic_DNA"/>
</dbReference>
<keyword evidence="2" id="KW-1185">Reference proteome</keyword>
<name>A0A9W9RA67_9EURO</name>
<dbReference type="GeneID" id="81468037"/>
<reference evidence="1" key="2">
    <citation type="journal article" date="2023" name="IMA Fungus">
        <title>Comparative genomic study of the Penicillium genus elucidates a diverse pangenome and 15 lateral gene transfer events.</title>
        <authorList>
            <person name="Petersen C."/>
            <person name="Sorensen T."/>
            <person name="Nielsen M.R."/>
            <person name="Sondergaard T.E."/>
            <person name="Sorensen J.L."/>
            <person name="Fitzpatrick D.A."/>
            <person name="Frisvad J.C."/>
            <person name="Nielsen K.L."/>
        </authorList>
    </citation>
    <scope>NUCLEOTIDE SEQUENCE</scope>
    <source>
        <strain evidence="1">IBT 3081</strain>
    </source>
</reference>
<dbReference type="OrthoDB" id="6499973at2759"/>
<reference evidence="1" key="1">
    <citation type="submission" date="2022-12" db="EMBL/GenBank/DDBJ databases">
        <authorList>
            <person name="Petersen C."/>
        </authorList>
    </citation>
    <scope>NUCLEOTIDE SEQUENCE</scope>
    <source>
        <strain evidence="1">IBT 3081</strain>
    </source>
</reference>
<evidence type="ECO:0000313" key="2">
    <source>
        <dbReference type="Proteomes" id="UP001147752"/>
    </source>
</evidence>
<comment type="caution">
    <text evidence="1">The sequence shown here is derived from an EMBL/GenBank/DDBJ whole genome shotgun (WGS) entry which is preliminary data.</text>
</comment>
<sequence length="160" mass="18911">MKDKFYEDYESYLRFSPDVNEFKRAPFDEMWAHHEPRVIEDASQFDGVPIDHVRDHFKAWVTEQGKVDSFPSYRMFIMIDKESFQTLQNAPLPENLPPRPEDIQRHYVKVIEAPEEDPVPPFPGWIKCSLPKMFSVWSDMQEMGYLEDSYSLRSASTDVL</sequence>
<protein>
    <submittedName>
        <fullName evidence="1">Uncharacterized protein</fullName>
    </submittedName>
</protein>
<dbReference type="RefSeq" id="XP_056574669.1">
    <property type="nucleotide sequence ID" value="XM_056728854.1"/>
</dbReference>
<dbReference type="Proteomes" id="UP001147752">
    <property type="component" value="Unassembled WGS sequence"/>
</dbReference>
<proteinExistence type="predicted"/>